<evidence type="ECO:0000313" key="1">
    <source>
        <dbReference type="EMBL" id="CAI5743050.1"/>
    </source>
</evidence>
<reference evidence="1" key="1">
    <citation type="submission" date="2022-12" db="EMBL/GenBank/DDBJ databases">
        <authorList>
            <person name="Webb A."/>
        </authorList>
    </citation>
    <scope>NUCLEOTIDE SEQUENCE</scope>
    <source>
        <strain evidence="1">Pd1</strain>
    </source>
</reference>
<dbReference type="Proteomes" id="UP001162029">
    <property type="component" value="Unassembled WGS sequence"/>
</dbReference>
<dbReference type="EMBL" id="CANTFM010001813">
    <property type="protein sequence ID" value="CAI5743050.1"/>
    <property type="molecule type" value="Genomic_DNA"/>
</dbReference>
<name>A0AAV0V598_9STRA</name>
<accession>A0AAV0V598</accession>
<proteinExistence type="predicted"/>
<protein>
    <submittedName>
        <fullName evidence="1">Uncharacterized protein</fullName>
    </submittedName>
</protein>
<gene>
    <name evidence="1" type="ORF">PDE001_LOCUS8532</name>
</gene>
<organism evidence="1 2">
    <name type="scientific">Peronospora destructor</name>
    <dbReference type="NCBI Taxonomy" id="86335"/>
    <lineage>
        <taxon>Eukaryota</taxon>
        <taxon>Sar</taxon>
        <taxon>Stramenopiles</taxon>
        <taxon>Oomycota</taxon>
        <taxon>Peronosporomycetes</taxon>
        <taxon>Peronosporales</taxon>
        <taxon>Peronosporaceae</taxon>
        <taxon>Peronospora</taxon>
    </lineage>
</organism>
<evidence type="ECO:0000313" key="2">
    <source>
        <dbReference type="Proteomes" id="UP001162029"/>
    </source>
</evidence>
<sequence>MDKKPVVWYRMCEQHKDVTEDRFANVAIAVNVMEDNKNNVRFSLRYAILADRKNSHIALGHKSDMQQC</sequence>
<keyword evidence="2" id="KW-1185">Reference proteome</keyword>
<dbReference type="AlphaFoldDB" id="A0AAV0V598"/>
<comment type="caution">
    <text evidence="1">The sequence shown here is derived from an EMBL/GenBank/DDBJ whole genome shotgun (WGS) entry which is preliminary data.</text>
</comment>